<evidence type="ECO:0000313" key="11">
    <source>
        <dbReference type="EMBL" id="KAG8185994.1"/>
    </source>
</evidence>
<reference evidence="11 12" key="1">
    <citation type="journal article" date="2022" name="Nat. Ecol. Evol.">
        <title>A masculinizing supergene underlies an exaggerated male reproductive morph in a spider.</title>
        <authorList>
            <person name="Hendrickx F."/>
            <person name="De Corte Z."/>
            <person name="Sonet G."/>
            <person name="Van Belleghem S.M."/>
            <person name="Kostlbacher S."/>
            <person name="Vangestel C."/>
        </authorList>
    </citation>
    <scope>NUCLEOTIDE SEQUENCE [LARGE SCALE GENOMIC DNA]</scope>
    <source>
        <strain evidence="11">W744_W776</strain>
    </source>
</reference>
<proteinExistence type="inferred from homology"/>
<feature type="domain" description="Ig-like" evidence="10">
    <location>
        <begin position="34"/>
        <end position="119"/>
    </location>
</feature>
<name>A0AAV6UQI9_9ARAC</name>
<accession>A0AAV6UQI9</accession>
<feature type="signal peptide" evidence="9">
    <location>
        <begin position="1"/>
        <end position="21"/>
    </location>
</feature>
<dbReference type="InterPro" id="IPR036179">
    <property type="entry name" value="Ig-like_dom_sf"/>
</dbReference>
<dbReference type="PANTHER" id="PTHR32178">
    <property type="entry name" value="FAM187"/>
    <property type="match status" value="1"/>
</dbReference>
<protein>
    <recommendedName>
        <fullName evidence="10">Ig-like domain-containing protein</fullName>
    </recommendedName>
</protein>
<dbReference type="PROSITE" id="PS50835">
    <property type="entry name" value="IG_LIKE"/>
    <property type="match status" value="2"/>
</dbReference>
<evidence type="ECO:0000256" key="6">
    <source>
        <dbReference type="ARBA" id="ARBA00023136"/>
    </source>
</evidence>
<dbReference type="SUPFAM" id="SSF48726">
    <property type="entry name" value="Immunoglobulin"/>
    <property type="match status" value="2"/>
</dbReference>
<evidence type="ECO:0000256" key="9">
    <source>
        <dbReference type="SAM" id="SignalP"/>
    </source>
</evidence>
<comment type="subcellular location">
    <subcellularLocation>
        <location evidence="1">Membrane</location>
        <topology evidence="1">Single-pass type I membrane protein</topology>
    </subcellularLocation>
</comment>
<dbReference type="GO" id="GO:0016020">
    <property type="term" value="C:membrane"/>
    <property type="evidence" value="ECO:0007669"/>
    <property type="project" value="UniProtKB-SubCell"/>
</dbReference>
<evidence type="ECO:0000256" key="8">
    <source>
        <dbReference type="SAM" id="Phobius"/>
    </source>
</evidence>
<evidence type="ECO:0000256" key="1">
    <source>
        <dbReference type="ARBA" id="ARBA00004479"/>
    </source>
</evidence>
<keyword evidence="7" id="KW-0325">Glycoprotein</keyword>
<feature type="domain" description="Ig-like" evidence="10">
    <location>
        <begin position="261"/>
        <end position="339"/>
    </location>
</feature>
<comment type="caution">
    <text evidence="11">The sequence shown here is derived from an EMBL/GenBank/DDBJ whole genome shotgun (WGS) entry which is preliminary data.</text>
</comment>
<dbReference type="Gene3D" id="2.60.40.10">
    <property type="entry name" value="Immunoglobulins"/>
    <property type="match status" value="2"/>
</dbReference>
<dbReference type="EMBL" id="JAFNEN010000317">
    <property type="protein sequence ID" value="KAG8185994.1"/>
    <property type="molecule type" value="Genomic_DNA"/>
</dbReference>
<dbReference type="InterPro" id="IPR039311">
    <property type="entry name" value="FAM187A/B"/>
</dbReference>
<feature type="chain" id="PRO_5043944438" description="Ig-like domain-containing protein" evidence="9">
    <location>
        <begin position="22"/>
        <end position="416"/>
    </location>
</feature>
<dbReference type="InterPro" id="IPR007110">
    <property type="entry name" value="Ig-like_dom"/>
</dbReference>
<gene>
    <name evidence="11" type="ORF">JTE90_027666</name>
</gene>
<dbReference type="Proteomes" id="UP000827092">
    <property type="component" value="Unassembled WGS sequence"/>
</dbReference>
<keyword evidence="12" id="KW-1185">Reference proteome</keyword>
<feature type="transmembrane region" description="Helical" evidence="8">
    <location>
        <begin position="350"/>
        <end position="370"/>
    </location>
</feature>
<keyword evidence="5 8" id="KW-1133">Transmembrane helix</keyword>
<evidence type="ECO:0000256" key="4">
    <source>
        <dbReference type="ARBA" id="ARBA00022729"/>
    </source>
</evidence>
<organism evidence="11 12">
    <name type="scientific">Oedothorax gibbosus</name>
    <dbReference type="NCBI Taxonomy" id="931172"/>
    <lineage>
        <taxon>Eukaryota</taxon>
        <taxon>Metazoa</taxon>
        <taxon>Ecdysozoa</taxon>
        <taxon>Arthropoda</taxon>
        <taxon>Chelicerata</taxon>
        <taxon>Arachnida</taxon>
        <taxon>Araneae</taxon>
        <taxon>Araneomorphae</taxon>
        <taxon>Entelegynae</taxon>
        <taxon>Araneoidea</taxon>
        <taxon>Linyphiidae</taxon>
        <taxon>Erigoninae</taxon>
        <taxon>Oedothorax</taxon>
    </lineage>
</organism>
<dbReference type="InterPro" id="IPR013783">
    <property type="entry name" value="Ig-like_fold"/>
</dbReference>
<keyword evidence="3 8" id="KW-0812">Transmembrane</keyword>
<evidence type="ECO:0000256" key="7">
    <source>
        <dbReference type="ARBA" id="ARBA00023180"/>
    </source>
</evidence>
<keyword evidence="6 8" id="KW-0472">Membrane</keyword>
<keyword evidence="4 9" id="KW-0732">Signal</keyword>
<sequence length="416" mass="47639">MELNILTTVFVLTFLTNSTISQNCIERSKAKELPKGLSSIPVVLVLSTLGSDVRLPCNYCNKRPGISGRIWRRKSLHGKENPVKLDMHDDPAKNRVFVVEDHSLIIRQVTEQDGAYYFCYDAEDEHAKMDILLDVEHRTELDPLELNMPAVLNKEVLKWLKTCKGIKTIPSLSKYECYAEWGSWSKCDVCGKIGERKRVGVCRLQKLEKVEIQFSAGFVTKASRLKAFQKGGFLKRIKVKIAKKMNQVSKDIKAEIKAEKEGTQLTLFCPGASIDTRVKWKLNERLLHKHKLKEKTAGRVYIDAMDALHIKELRIIDKGEYICTLDDVEIGLIRLKVISKYTFFDPSSNFGVFTLAMLGSFVIWLLIMALKWKNFAMQRKAFQLRNRRVQSEISLLNPFEEMDKLSSIDESNSLLS</sequence>
<comment type="similarity">
    <text evidence="2">Belongs to the FAM187 family.</text>
</comment>
<evidence type="ECO:0000256" key="3">
    <source>
        <dbReference type="ARBA" id="ARBA00022692"/>
    </source>
</evidence>
<evidence type="ECO:0000256" key="5">
    <source>
        <dbReference type="ARBA" id="ARBA00022989"/>
    </source>
</evidence>
<dbReference type="InterPro" id="IPR003599">
    <property type="entry name" value="Ig_sub"/>
</dbReference>
<dbReference type="SMART" id="SM00409">
    <property type="entry name" value="IG"/>
    <property type="match status" value="2"/>
</dbReference>
<evidence type="ECO:0000313" key="12">
    <source>
        <dbReference type="Proteomes" id="UP000827092"/>
    </source>
</evidence>
<evidence type="ECO:0000259" key="10">
    <source>
        <dbReference type="PROSITE" id="PS50835"/>
    </source>
</evidence>
<evidence type="ECO:0000256" key="2">
    <source>
        <dbReference type="ARBA" id="ARBA00008727"/>
    </source>
</evidence>
<dbReference type="PANTHER" id="PTHR32178:SF6">
    <property type="entry name" value="IG-LIKE DOMAIN-CONTAINING PROTEIN"/>
    <property type="match status" value="1"/>
</dbReference>
<dbReference type="AlphaFoldDB" id="A0AAV6UQI9"/>